<evidence type="ECO:0000313" key="7">
    <source>
        <dbReference type="EnsemblPlants" id="PGSC0003DMT400086536"/>
    </source>
</evidence>
<accession>M1DBZ2</accession>
<dbReference type="InterPro" id="IPR001471">
    <property type="entry name" value="AP2/ERF_dom"/>
</dbReference>
<evidence type="ECO:0000259" key="6">
    <source>
        <dbReference type="PROSITE" id="PS51032"/>
    </source>
</evidence>
<evidence type="ECO:0000256" key="3">
    <source>
        <dbReference type="ARBA" id="ARBA00023125"/>
    </source>
</evidence>
<evidence type="ECO:0000256" key="2">
    <source>
        <dbReference type="ARBA" id="ARBA00023015"/>
    </source>
</evidence>
<organism evidence="7 8">
    <name type="scientific">Solanum tuberosum</name>
    <name type="common">Potato</name>
    <dbReference type="NCBI Taxonomy" id="4113"/>
    <lineage>
        <taxon>Eukaryota</taxon>
        <taxon>Viridiplantae</taxon>
        <taxon>Streptophyta</taxon>
        <taxon>Embryophyta</taxon>
        <taxon>Tracheophyta</taxon>
        <taxon>Spermatophyta</taxon>
        <taxon>Magnoliopsida</taxon>
        <taxon>eudicotyledons</taxon>
        <taxon>Gunneridae</taxon>
        <taxon>Pentapetalae</taxon>
        <taxon>asterids</taxon>
        <taxon>lamiids</taxon>
        <taxon>Solanales</taxon>
        <taxon>Solanaceae</taxon>
        <taxon>Solanoideae</taxon>
        <taxon>Solaneae</taxon>
        <taxon>Solanum</taxon>
    </lineage>
</organism>
<dbReference type="InterPro" id="IPR016177">
    <property type="entry name" value="DNA-bd_dom_sf"/>
</dbReference>
<reference evidence="7" key="2">
    <citation type="submission" date="2015-06" db="UniProtKB">
        <authorList>
            <consortium name="EnsemblPlants"/>
        </authorList>
    </citation>
    <scope>IDENTIFICATION</scope>
    <source>
        <strain evidence="7">DM1-3 516 R44</strain>
    </source>
</reference>
<dbReference type="PANTHER" id="PTHR31190:SF96">
    <property type="entry name" value="ETHYLENE RESPONSE FACTOR 2"/>
    <property type="match status" value="1"/>
</dbReference>
<dbReference type="Proteomes" id="UP000011115">
    <property type="component" value="Unassembled WGS sequence"/>
</dbReference>
<keyword evidence="3" id="KW-0238">DNA-binding</keyword>
<keyword evidence="2" id="KW-0805">Transcription regulation</keyword>
<dbReference type="GO" id="GO:0003677">
    <property type="term" value="F:DNA binding"/>
    <property type="evidence" value="ECO:0007669"/>
    <property type="project" value="UniProtKB-KW"/>
</dbReference>
<dbReference type="Gramene" id="PGSC0003DMT400086536">
    <property type="protein sequence ID" value="PGSC0003DMT400086536"/>
    <property type="gene ID" value="PGSC0003DMG400036107"/>
</dbReference>
<dbReference type="EnsemblPlants" id="PGSC0003DMT400086536">
    <property type="protein sequence ID" value="PGSC0003DMT400086536"/>
    <property type="gene ID" value="PGSC0003DMG400036107"/>
</dbReference>
<dbReference type="CDD" id="cd00018">
    <property type="entry name" value="AP2"/>
    <property type="match status" value="1"/>
</dbReference>
<evidence type="ECO:0000256" key="4">
    <source>
        <dbReference type="ARBA" id="ARBA00023163"/>
    </source>
</evidence>
<reference evidence="8" key="1">
    <citation type="journal article" date="2011" name="Nature">
        <title>Genome sequence and analysis of the tuber crop potato.</title>
        <authorList>
            <consortium name="The Potato Genome Sequencing Consortium"/>
        </authorList>
    </citation>
    <scope>NUCLEOTIDE SEQUENCE [LARGE SCALE GENOMIC DNA]</scope>
    <source>
        <strain evidence="8">cv. DM1-3 516 R44</strain>
    </source>
</reference>
<dbReference type="PRINTS" id="PR00367">
    <property type="entry name" value="ETHRSPELEMNT"/>
</dbReference>
<feature type="domain" description="AP2/ERF" evidence="6">
    <location>
        <begin position="22"/>
        <end position="77"/>
    </location>
</feature>
<keyword evidence="8" id="KW-1185">Reference proteome</keyword>
<dbReference type="InParanoid" id="M1DBZ2"/>
<dbReference type="PROSITE" id="PS51032">
    <property type="entry name" value="AP2_ERF"/>
    <property type="match status" value="2"/>
</dbReference>
<protein>
    <submittedName>
        <fullName evidence="7">AP2 domain class transcription factor</fullName>
    </submittedName>
</protein>
<proteinExistence type="predicted"/>
<evidence type="ECO:0000256" key="5">
    <source>
        <dbReference type="ARBA" id="ARBA00023242"/>
    </source>
</evidence>
<dbReference type="OMA" id="QADNDGT"/>
<keyword evidence="4" id="KW-0804">Transcription</keyword>
<dbReference type="GO" id="GO:0005634">
    <property type="term" value="C:nucleus"/>
    <property type="evidence" value="ECO:0007669"/>
    <property type="project" value="UniProtKB-SubCell"/>
</dbReference>
<dbReference type="SUPFAM" id="SSF54171">
    <property type="entry name" value="DNA-binding domain"/>
    <property type="match status" value="2"/>
</dbReference>
<dbReference type="InterPro" id="IPR044808">
    <property type="entry name" value="ERF_plant"/>
</dbReference>
<feature type="domain" description="AP2/ERF" evidence="6">
    <location>
        <begin position="102"/>
        <end position="157"/>
    </location>
</feature>
<keyword evidence="5" id="KW-0539">Nucleus</keyword>
<evidence type="ECO:0000313" key="8">
    <source>
        <dbReference type="Proteomes" id="UP000011115"/>
    </source>
</evidence>
<dbReference type="InterPro" id="IPR036955">
    <property type="entry name" value="AP2/ERF_dom_sf"/>
</dbReference>
<dbReference type="GO" id="GO:0009873">
    <property type="term" value="P:ethylene-activated signaling pathway"/>
    <property type="evidence" value="ECO:0007669"/>
    <property type="project" value="InterPro"/>
</dbReference>
<name>M1DBZ2_SOLTU</name>
<dbReference type="PANTHER" id="PTHR31190">
    <property type="entry name" value="DNA-BINDING DOMAIN"/>
    <property type="match status" value="1"/>
</dbReference>
<dbReference type="AlphaFoldDB" id="M1DBZ2"/>
<comment type="subcellular location">
    <subcellularLocation>
        <location evidence="1">Nucleus</location>
    </subcellularLocation>
</comment>
<dbReference type="PaxDb" id="4113-PGSC0003DMT400086536"/>
<dbReference type="eggNOG" id="ENOG502SY93">
    <property type="taxonomic scope" value="Eukaryota"/>
</dbReference>
<dbReference type="SMART" id="SM00380">
    <property type="entry name" value="AP2"/>
    <property type="match status" value="2"/>
</dbReference>
<dbReference type="HOGENOM" id="CLU_1491552_0_0_1"/>
<dbReference type="GO" id="GO:0003700">
    <property type="term" value="F:DNA-binding transcription factor activity"/>
    <property type="evidence" value="ECO:0007669"/>
    <property type="project" value="InterPro"/>
</dbReference>
<evidence type="ECO:0000256" key="1">
    <source>
        <dbReference type="ARBA" id="ARBA00004123"/>
    </source>
</evidence>
<sequence length="181" mass="20677">MTERGTCIVVVVTTTVTLNEVPYRGVRKRSRGKYKDQFTNHNVCVWLGNFDTQEEAARAYDKATRMYHGAKAKLNFPMSNEDNLENGIVAIVTIVVTPTEIRYRGVRKMPLGKSKDDITNQKVRVWLGTIDRKEEDATTCVKATRMYRGLKAKINFPKSNEDNLENEEFNLELTLALSARK</sequence>
<dbReference type="SMR" id="M1DBZ2"/>
<dbReference type="Gene3D" id="3.30.730.10">
    <property type="entry name" value="AP2/ERF domain"/>
    <property type="match status" value="2"/>
</dbReference>